<protein>
    <recommendedName>
        <fullName evidence="7">MADS-box domain-containing protein</fullName>
    </recommendedName>
</protein>
<reference evidence="8" key="1">
    <citation type="submission" date="2022-02" db="EMBL/GenBank/DDBJ databases">
        <authorList>
            <person name="Henning P.M."/>
            <person name="McCubbin A.G."/>
            <person name="Shore J.S."/>
        </authorList>
    </citation>
    <scope>NUCLEOTIDE SEQUENCE</scope>
    <source>
        <strain evidence="8">F60SS</strain>
        <tissue evidence="8">Leaves</tissue>
    </source>
</reference>
<evidence type="ECO:0000256" key="4">
    <source>
        <dbReference type="ARBA" id="ARBA00023163"/>
    </source>
</evidence>
<dbReference type="InterPro" id="IPR002100">
    <property type="entry name" value="TF_MADSbox"/>
</dbReference>
<dbReference type="PANTHER" id="PTHR11945">
    <property type="entry name" value="MADS BOX PROTEIN"/>
    <property type="match status" value="1"/>
</dbReference>
<dbReference type="Proteomes" id="UP001141552">
    <property type="component" value="Unassembled WGS sequence"/>
</dbReference>
<dbReference type="EMBL" id="JAKUCV010006351">
    <property type="protein sequence ID" value="KAJ4827717.1"/>
    <property type="molecule type" value="Genomic_DNA"/>
</dbReference>
<keyword evidence="9" id="KW-1185">Reference proteome</keyword>
<dbReference type="PANTHER" id="PTHR11945:SF776">
    <property type="entry name" value="AGAMOUS-LIKE 50-RELATED"/>
    <property type="match status" value="1"/>
</dbReference>
<evidence type="ECO:0000259" key="7">
    <source>
        <dbReference type="PROSITE" id="PS50066"/>
    </source>
</evidence>
<dbReference type="GO" id="GO:0000981">
    <property type="term" value="F:DNA-binding transcription factor activity, RNA polymerase II-specific"/>
    <property type="evidence" value="ECO:0007669"/>
    <property type="project" value="TreeGrafter"/>
</dbReference>
<comment type="caution">
    <text evidence="8">The sequence shown here is derived from an EMBL/GenBank/DDBJ whole genome shotgun (WGS) entry which is preliminary data.</text>
</comment>
<dbReference type="GO" id="GO:0046983">
    <property type="term" value="F:protein dimerization activity"/>
    <property type="evidence" value="ECO:0007669"/>
    <property type="project" value="InterPro"/>
</dbReference>
<keyword evidence="5" id="KW-0539">Nucleus</keyword>
<keyword evidence="3" id="KW-0238">DNA-binding</keyword>
<proteinExistence type="predicted"/>
<feature type="coiled-coil region" evidence="6">
    <location>
        <begin position="80"/>
        <end position="114"/>
    </location>
</feature>
<accession>A0A9Q0J4G3</accession>
<organism evidence="8 9">
    <name type="scientific">Turnera subulata</name>
    <dbReference type="NCBI Taxonomy" id="218843"/>
    <lineage>
        <taxon>Eukaryota</taxon>
        <taxon>Viridiplantae</taxon>
        <taxon>Streptophyta</taxon>
        <taxon>Embryophyta</taxon>
        <taxon>Tracheophyta</taxon>
        <taxon>Spermatophyta</taxon>
        <taxon>Magnoliopsida</taxon>
        <taxon>eudicotyledons</taxon>
        <taxon>Gunneridae</taxon>
        <taxon>Pentapetalae</taxon>
        <taxon>rosids</taxon>
        <taxon>fabids</taxon>
        <taxon>Malpighiales</taxon>
        <taxon>Passifloraceae</taxon>
        <taxon>Turnera</taxon>
    </lineage>
</organism>
<dbReference type="PRINTS" id="PR00404">
    <property type="entry name" value="MADSDOMAIN"/>
</dbReference>
<evidence type="ECO:0000256" key="3">
    <source>
        <dbReference type="ARBA" id="ARBA00023125"/>
    </source>
</evidence>
<keyword evidence="6" id="KW-0175">Coiled coil</keyword>
<dbReference type="SUPFAM" id="SSF55455">
    <property type="entry name" value="SRF-like"/>
    <property type="match status" value="1"/>
</dbReference>
<dbReference type="CDD" id="cd00120">
    <property type="entry name" value="MADS"/>
    <property type="match status" value="1"/>
</dbReference>
<gene>
    <name evidence="8" type="ORF">Tsubulata_018040</name>
</gene>
<dbReference type="SMART" id="SM00432">
    <property type="entry name" value="MADS"/>
    <property type="match status" value="1"/>
</dbReference>
<reference evidence="8" key="2">
    <citation type="journal article" date="2023" name="Plants (Basel)">
        <title>Annotation of the Turnera subulata (Passifloraceae) Draft Genome Reveals the S-Locus Evolved after the Divergence of Turneroideae from Passifloroideae in a Stepwise Manner.</title>
        <authorList>
            <person name="Henning P.M."/>
            <person name="Roalson E.H."/>
            <person name="Mir W."/>
            <person name="McCubbin A.G."/>
            <person name="Shore J.S."/>
        </authorList>
    </citation>
    <scope>NUCLEOTIDE SEQUENCE</scope>
    <source>
        <strain evidence="8">F60SS</strain>
    </source>
</reference>
<dbReference type="AlphaFoldDB" id="A0A9Q0J4G3"/>
<comment type="subcellular location">
    <subcellularLocation>
        <location evidence="1">Nucleus</location>
    </subcellularLocation>
</comment>
<dbReference type="PROSITE" id="PS50066">
    <property type="entry name" value="MADS_BOX_2"/>
    <property type="match status" value="1"/>
</dbReference>
<name>A0A9Q0J4G3_9ROSI</name>
<keyword evidence="4" id="KW-0804">Transcription</keyword>
<keyword evidence="2" id="KW-0805">Transcription regulation</keyword>
<dbReference type="InterPro" id="IPR036879">
    <property type="entry name" value="TF_MADSbox_sf"/>
</dbReference>
<feature type="domain" description="MADS-box" evidence="7">
    <location>
        <begin position="3"/>
        <end position="45"/>
    </location>
</feature>
<dbReference type="Gene3D" id="3.40.1810.10">
    <property type="entry name" value="Transcription factor, MADS-box"/>
    <property type="match status" value="1"/>
</dbReference>
<evidence type="ECO:0000256" key="6">
    <source>
        <dbReference type="SAM" id="Coils"/>
    </source>
</evidence>
<evidence type="ECO:0000256" key="5">
    <source>
        <dbReference type="ARBA" id="ARBA00023242"/>
    </source>
</evidence>
<evidence type="ECO:0000313" key="9">
    <source>
        <dbReference type="Proteomes" id="UP001141552"/>
    </source>
</evidence>
<dbReference type="GO" id="GO:0000978">
    <property type="term" value="F:RNA polymerase II cis-regulatory region sequence-specific DNA binding"/>
    <property type="evidence" value="ECO:0007669"/>
    <property type="project" value="TreeGrafter"/>
</dbReference>
<feature type="non-terminal residue" evidence="8">
    <location>
        <position position="128"/>
    </location>
</feature>
<evidence type="ECO:0000256" key="1">
    <source>
        <dbReference type="ARBA" id="ARBA00004123"/>
    </source>
</evidence>
<dbReference type="OrthoDB" id="2284405at2759"/>
<feature type="non-terminal residue" evidence="8">
    <location>
        <position position="1"/>
    </location>
</feature>
<dbReference type="GO" id="GO:0005634">
    <property type="term" value="C:nucleus"/>
    <property type="evidence" value="ECO:0007669"/>
    <property type="project" value="UniProtKB-SubCell"/>
</dbReference>
<evidence type="ECO:0000256" key="2">
    <source>
        <dbReference type="ARBA" id="ARBA00023015"/>
    </source>
</evidence>
<evidence type="ECO:0000313" key="8">
    <source>
        <dbReference type="EMBL" id="KAJ4827717.1"/>
    </source>
</evidence>
<sequence>KTKGKQKIEMKEIENDVTKLTTFSKRRSGITKKASDLATLTGAVVVNYMPSVLHLLSQSLIVSFEWKQVISMIIHRQSRIDDLNQQVNQFMQKLEEEKKKKKVMKKKLQGMERNGWWGDEGRAPTKTR</sequence>
<dbReference type="Pfam" id="PF00319">
    <property type="entry name" value="SRF-TF"/>
    <property type="match status" value="1"/>
</dbReference>